<protein>
    <recommendedName>
        <fullName evidence="2">Capsular polysaccharide synthesis protein</fullName>
    </recommendedName>
</protein>
<evidence type="ECO:0000313" key="1">
    <source>
        <dbReference type="EMBL" id="KAA6331749.1"/>
    </source>
</evidence>
<dbReference type="AlphaFoldDB" id="A0A5J4RDJ6"/>
<evidence type="ECO:0008006" key="2">
    <source>
        <dbReference type="Google" id="ProtNLM"/>
    </source>
</evidence>
<sequence>MIIQQFQQFVSRLNKLIIDEKSISVILGNNYFIISMLRIFTIKFIRINKLSDYLKQKQSLYIINYLQNTYSNIIEIYKNIKTKNNIQQIPRNVYVCWLQGEENAPIIVKKCIDNIRMSFPTCNIIILTEKNWRSYCSLPIHILDKYKNNIITPTHFSDILRLSLLSNNGGLWIDATVLVTNSISMSLFECDFFSIANSSYSDNISRRRWTTYLLAADKDSIIVKFVYDMLCEYWKNENIAINYYFMDYIFHIGYIQIEHFRNIINSIPKSNPNCLKLSSLLNQPFDKNIWESITKDTYFHKLSWKIHLNDKYSNDTTFWNYIEEHF</sequence>
<reference evidence="1" key="1">
    <citation type="submission" date="2019-03" db="EMBL/GenBank/DDBJ databases">
        <title>Single cell metagenomics reveals metabolic interactions within the superorganism composed of flagellate Streblomastix strix and complex community of Bacteroidetes bacteria on its surface.</title>
        <authorList>
            <person name="Treitli S.C."/>
            <person name="Kolisko M."/>
            <person name="Husnik F."/>
            <person name="Keeling P."/>
            <person name="Hampl V."/>
        </authorList>
    </citation>
    <scope>NUCLEOTIDE SEQUENCE</scope>
    <source>
        <strain evidence="1">STM</strain>
    </source>
</reference>
<comment type="caution">
    <text evidence="1">The sequence shown here is derived from an EMBL/GenBank/DDBJ whole genome shotgun (WGS) entry which is preliminary data.</text>
</comment>
<dbReference type="InterPro" id="IPR008441">
    <property type="entry name" value="AfumC-like_glycosyl_Trfase"/>
</dbReference>
<name>A0A5J4RDJ6_9ZZZZ</name>
<dbReference type="Gene3D" id="3.90.550.20">
    <property type="match status" value="1"/>
</dbReference>
<dbReference type="InterPro" id="IPR029044">
    <property type="entry name" value="Nucleotide-diphossugar_trans"/>
</dbReference>
<organism evidence="1">
    <name type="scientific">termite gut metagenome</name>
    <dbReference type="NCBI Taxonomy" id="433724"/>
    <lineage>
        <taxon>unclassified sequences</taxon>
        <taxon>metagenomes</taxon>
        <taxon>organismal metagenomes</taxon>
    </lineage>
</organism>
<dbReference type="GO" id="GO:0016757">
    <property type="term" value="F:glycosyltransferase activity"/>
    <property type="evidence" value="ECO:0007669"/>
    <property type="project" value="InterPro"/>
</dbReference>
<dbReference type="EMBL" id="SNRY01001331">
    <property type="protein sequence ID" value="KAA6331749.1"/>
    <property type="molecule type" value="Genomic_DNA"/>
</dbReference>
<accession>A0A5J4RDJ6</accession>
<dbReference type="Pfam" id="PF05704">
    <property type="entry name" value="Caps_synth"/>
    <property type="match status" value="1"/>
</dbReference>
<gene>
    <name evidence="1" type="ORF">EZS27_019681</name>
</gene>
<proteinExistence type="predicted"/>
<dbReference type="SUPFAM" id="SSF53448">
    <property type="entry name" value="Nucleotide-diphospho-sugar transferases"/>
    <property type="match status" value="1"/>
</dbReference>